<dbReference type="InterPro" id="IPR036217">
    <property type="entry name" value="MethylDNA_cys_MeTrfase_DNAb"/>
</dbReference>
<dbReference type="PROSITE" id="PS00374">
    <property type="entry name" value="MGMT"/>
    <property type="match status" value="1"/>
</dbReference>
<keyword evidence="8" id="KW-1185">Reference proteome</keyword>
<dbReference type="InterPro" id="IPR014048">
    <property type="entry name" value="MethylDNA_cys_MeTrfase_DNA-bd"/>
</dbReference>
<evidence type="ECO:0000256" key="1">
    <source>
        <dbReference type="ARBA" id="ARBA00001286"/>
    </source>
</evidence>
<evidence type="ECO:0000256" key="4">
    <source>
        <dbReference type="ARBA" id="ARBA00022763"/>
    </source>
</evidence>
<dbReference type="GO" id="GO:0006281">
    <property type="term" value="P:DNA repair"/>
    <property type="evidence" value="ECO:0007669"/>
    <property type="project" value="UniProtKB-KW"/>
</dbReference>
<dbReference type="InterPro" id="IPR036388">
    <property type="entry name" value="WH-like_DNA-bd_sf"/>
</dbReference>
<evidence type="ECO:0000313" key="7">
    <source>
        <dbReference type="EMBL" id="SDE02780.1"/>
    </source>
</evidence>
<dbReference type="GO" id="GO:0003908">
    <property type="term" value="F:methylated-DNA-[protein]-cysteine S-methyltransferase activity"/>
    <property type="evidence" value="ECO:0007669"/>
    <property type="project" value="UniProtKB-EC"/>
</dbReference>
<keyword evidence="3 7" id="KW-0808">Transferase</keyword>
<keyword evidence="4" id="KW-0227">DNA damage</keyword>
<protein>
    <submittedName>
        <fullName evidence="7">Methylated-DNA-[protein]-cysteine S-methyltransferase</fullName>
    </submittedName>
</protein>
<dbReference type="InterPro" id="IPR001497">
    <property type="entry name" value="MethylDNA_cys_MeTrfase_AS"/>
</dbReference>
<evidence type="ECO:0000256" key="2">
    <source>
        <dbReference type="ARBA" id="ARBA00022603"/>
    </source>
</evidence>
<dbReference type="SUPFAM" id="SSF46767">
    <property type="entry name" value="Methylated DNA-protein cysteine methyltransferase, C-terminal domain"/>
    <property type="match status" value="1"/>
</dbReference>
<evidence type="ECO:0000256" key="5">
    <source>
        <dbReference type="ARBA" id="ARBA00023204"/>
    </source>
</evidence>
<comment type="catalytic activity">
    <reaction evidence="1">
        <text>a 4-O-methyl-thymidine in DNA + L-cysteinyl-[protein] = a thymidine in DNA + S-methyl-L-cysteinyl-[protein]</text>
        <dbReference type="Rhea" id="RHEA:53428"/>
        <dbReference type="Rhea" id="RHEA-COMP:10131"/>
        <dbReference type="Rhea" id="RHEA-COMP:10132"/>
        <dbReference type="Rhea" id="RHEA-COMP:13555"/>
        <dbReference type="Rhea" id="RHEA-COMP:13556"/>
        <dbReference type="ChEBI" id="CHEBI:29950"/>
        <dbReference type="ChEBI" id="CHEBI:82612"/>
        <dbReference type="ChEBI" id="CHEBI:137386"/>
        <dbReference type="ChEBI" id="CHEBI:137387"/>
        <dbReference type="EC" id="2.1.1.63"/>
    </reaction>
</comment>
<evidence type="ECO:0000256" key="3">
    <source>
        <dbReference type="ARBA" id="ARBA00022679"/>
    </source>
</evidence>
<dbReference type="GO" id="GO:0032259">
    <property type="term" value="P:methylation"/>
    <property type="evidence" value="ECO:0007669"/>
    <property type="project" value="UniProtKB-KW"/>
</dbReference>
<dbReference type="SUPFAM" id="SSF53155">
    <property type="entry name" value="Methylated DNA-protein cysteine methyltransferase domain"/>
    <property type="match status" value="1"/>
</dbReference>
<keyword evidence="5" id="KW-0234">DNA repair</keyword>
<dbReference type="PANTHER" id="PTHR10815">
    <property type="entry name" value="METHYLATED-DNA--PROTEIN-CYSTEINE METHYLTRANSFERASE"/>
    <property type="match status" value="1"/>
</dbReference>
<dbReference type="InterPro" id="IPR036631">
    <property type="entry name" value="MGMT_N_sf"/>
</dbReference>
<sequence>MEGRTVSGVDGMDEGFAVFETVFGYCALVWCGEVVVGSQLPEATADRAREAVHARFPGAGEQPPPGKIQQAILGVTALLRGERTDLSGVPLALDRVPPFHRRVYEVTLAIPAGSTMTYGQVATELGDPGSARAVGQALGNNPFAPIVPCHRVLAAGGKAGGFSATGGLDTKRRLLDAEGYHLEEPTLFDL</sequence>
<dbReference type="AlphaFoldDB" id="A0A1G6ZJR4"/>
<dbReference type="Proteomes" id="UP000199494">
    <property type="component" value="Unassembled WGS sequence"/>
</dbReference>
<organism evidence="7 8">
    <name type="scientific">Prauserella marina</name>
    <dbReference type="NCBI Taxonomy" id="530584"/>
    <lineage>
        <taxon>Bacteria</taxon>
        <taxon>Bacillati</taxon>
        <taxon>Actinomycetota</taxon>
        <taxon>Actinomycetes</taxon>
        <taxon>Pseudonocardiales</taxon>
        <taxon>Pseudonocardiaceae</taxon>
        <taxon>Prauserella</taxon>
    </lineage>
</organism>
<dbReference type="Gene3D" id="1.10.10.10">
    <property type="entry name" value="Winged helix-like DNA-binding domain superfamily/Winged helix DNA-binding domain"/>
    <property type="match status" value="1"/>
</dbReference>
<gene>
    <name evidence="7" type="ORF">SAMN05421630_11810</name>
</gene>
<keyword evidence="2 7" id="KW-0489">Methyltransferase</keyword>
<dbReference type="STRING" id="530584.SAMN05421630_11810"/>
<accession>A0A1G6ZJR4</accession>
<dbReference type="EMBL" id="FMZE01000018">
    <property type="protein sequence ID" value="SDE02780.1"/>
    <property type="molecule type" value="Genomic_DNA"/>
</dbReference>
<dbReference type="PANTHER" id="PTHR10815:SF5">
    <property type="entry name" value="METHYLATED-DNA--PROTEIN-CYSTEINE METHYLTRANSFERASE"/>
    <property type="match status" value="1"/>
</dbReference>
<dbReference type="Pfam" id="PF01035">
    <property type="entry name" value="DNA_binding_1"/>
    <property type="match status" value="1"/>
</dbReference>
<name>A0A1G6ZJR4_9PSEU</name>
<reference evidence="7 8" key="1">
    <citation type="submission" date="2016-10" db="EMBL/GenBank/DDBJ databases">
        <authorList>
            <person name="de Groot N.N."/>
        </authorList>
    </citation>
    <scope>NUCLEOTIDE SEQUENCE [LARGE SCALE GENOMIC DNA]</scope>
    <source>
        <strain evidence="7 8">CGMCC 4.5506</strain>
    </source>
</reference>
<proteinExistence type="predicted"/>
<dbReference type="NCBIfam" id="TIGR00589">
    <property type="entry name" value="ogt"/>
    <property type="match status" value="1"/>
</dbReference>
<dbReference type="CDD" id="cd06445">
    <property type="entry name" value="ATase"/>
    <property type="match status" value="1"/>
</dbReference>
<evidence type="ECO:0000256" key="6">
    <source>
        <dbReference type="ARBA" id="ARBA00049348"/>
    </source>
</evidence>
<evidence type="ECO:0000313" key="8">
    <source>
        <dbReference type="Proteomes" id="UP000199494"/>
    </source>
</evidence>
<comment type="catalytic activity">
    <reaction evidence="6">
        <text>a 6-O-methyl-2'-deoxyguanosine in DNA + L-cysteinyl-[protein] = S-methyl-L-cysteinyl-[protein] + a 2'-deoxyguanosine in DNA</text>
        <dbReference type="Rhea" id="RHEA:24000"/>
        <dbReference type="Rhea" id="RHEA-COMP:10131"/>
        <dbReference type="Rhea" id="RHEA-COMP:10132"/>
        <dbReference type="Rhea" id="RHEA-COMP:11367"/>
        <dbReference type="Rhea" id="RHEA-COMP:11368"/>
        <dbReference type="ChEBI" id="CHEBI:29950"/>
        <dbReference type="ChEBI" id="CHEBI:82612"/>
        <dbReference type="ChEBI" id="CHEBI:85445"/>
        <dbReference type="ChEBI" id="CHEBI:85448"/>
        <dbReference type="EC" id="2.1.1.63"/>
    </reaction>
</comment>